<evidence type="ECO:0000313" key="3">
    <source>
        <dbReference type="EMBL" id="SFL25405.1"/>
    </source>
</evidence>
<name>A0A1I4G5S3_9LACT</name>
<dbReference type="Proteomes" id="UP000181969">
    <property type="component" value="Unassembled WGS sequence"/>
</dbReference>
<dbReference type="EMBL" id="FOTJ01000003">
    <property type="protein sequence ID" value="SFL25405.1"/>
    <property type="molecule type" value="Genomic_DNA"/>
</dbReference>
<organism evidence="3 6">
    <name type="scientific">Lactococcus garvieae</name>
    <dbReference type="NCBI Taxonomy" id="1363"/>
    <lineage>
        <taxon>Bacteria</taxon>
        <taxon>Bacillati</taxon>
        <taxon>Bacillota</taxon>
        <taxon>Bacilli</taxon>
        <taxon>Lactobacillales</taxon>
        <taxon>Streptococcaceae</taxon>
        <taxon>Lactococcus</taxon>
    </lineage>
</organism>
<sequence>MKFKFSGISSYEEKATPNFMGEANSHSIIKEFDSMDQAIQHVVDNNGFMVTDNGKFAFHVRTITQVEE</sequence>
<reference evidence="1 7" key="2">
    <citation type="submission" date="2020-06" db="EMBL/GenBank/DDBJ databases">
        <title>Draft genome sequence of Lactic acid bacteria from Okinawan-style tofu.</title>
        <authorList>
            <person name="Takara I."/>
            <person name="Ikematsu S."/>
        </authorList>
    </citation>
    <scope>NUCLEOTIDE SEQUENCE [LARGE SCALE GENOMIC DNA]</scope>
    <source>
        <strain evidence="1">Lg38</strain>
        <strain evidence="7">lg38</strain>
    </source>
</reference>
<protein>
    <submittedName>
        <fullName evidence="3">Uncharacterized protein</fullName>
    </submittedName>
</protein>
<dbReference type="Proteomes" id="UP000504756">
    <property type="component" value="Unassembled WGS sequence"/>
</dbReference>
<evidence type="ECO:0000313" key="2">
    <source>
        <dbReference type="EMBL" id="MDH7959873.1"/>
    </source>
</evidence>
<dbReference type="Proteomes" id="UP001217324">
    <property type="component" value="Chromosome"/>
</dbReference>
<evidence type="ECO:0000313" key="6">
    <source>
        <dbReference type="Proteomes" id="UP000181969"/>
    </source>
</evidence>
<dbReference type="OrthoDB" id="2242734at2"/>
<dbReference type="EMBL" id="JARYTV010000003">
    <property type="protein sequence ID" value="MDH7959873.1"/>
    <property type="molecule type" value="Genomic_DNA"/>
</dbReference>
<dbReference type="RefSeq" id="WP_003133790.1">
    <property type="nucleotide sequence ID" value="NZ_AP026069.1"/>
</dbReference>
<dbReference type="Proteomes" id="UP001157396">
    <property type="component" value="Unassembled WGS sequence"/>
</dbReference>
<dbReference type="EMBL" id="CP109635">
    <property type="protein sequence ID" value="UYT10583.1"/>
    <property type="molecule type" value="Genomic_DNA"/>
</dbReference>
<dbReference type="EMBL" id="BLXU01000002">
    <property type="protein sequence ID" value="GFO51146.1"/>
    <property type="molecule type" value="Genomic_DNA"/>
</dbReference>
<dbReference type="EMBL" id="CP118627">
    <property type="protein sequence ID" value="WEA13892.1"/>
    <property type="molecule type" value="Genomic_DNA"/>
</dbReference>
<reference evidence="4" key="3">
    <citation type="submission" date="2022-10" db="EMBL/GenBank/DDBJ databases">
        <title>Genome assembly of Lactococcus garvieae isolates from cricket gut.</title>
        <authorList>
            <person name="Luecke A.R."/>
            <person name="Brown A.M.V."/>
            <person name="Wakeman C.A."/>
        </authorList>
    </citation>
    <scope>NUCLEOTIDE SEQUENCE</scope>
    <source>
        <strain evidence="4">Alexii-11_2</strain>
    </source>
</reference>
<reference evidence="3 6" key="1">
    <citation type="submission" date="2016-10" db="EMBL/GenBank/DDBJ databases">
        <authorList>
            <person name="de Groot N.N."/>
        </authorList>
    </citation>
    <scope>NUCLEOTIDE SEQUENCE [LARGE SCALE GENOMIC DNA]</scope>
    <source>
        <strain evidence="3 6">M79</strain>
    </source>
</reference>
<reference evidence="2" key="5">
    <citation type="submission" date="2023-04" db="EMBL/GenBank/DDBJ databases">
        <title>Genomic analysis of Lactococcus garvieae isolates.</title>
        <authorList>
            <person name="Zhanghang C."/>
        </authorList>
    </citation>
    <scope>NUCLEOTIDE SEQUENCE</scope>
    <source>
        <strain evidence="2">ZB-1</strain>
    </source>
</reference>
<evidence type="ECO:0000313" key="7">
    <source>
        <dbReference type="Proteomes" id="UP000504756"/>
    </source>
</evidence>
<reference evidence="5" key="4">
    <citation type="submission" date="2023-02" db="EMBL/GenBank/DDBJ databases">
        <title>Comparative genomics and fermentation flavor characterization of five lactic acid bacteria reveal flavor biosynthesis metabolic pathways in fermented muskmelon puree.</title>
        <authorList>
            <person name="Yuan L."/>
            <person name="Li M."/>
            <person name="Xu X."/>
            <person name="Lao F."/>
            <person name="Wu J."/>
        </authorList>
    </citation>
    <scope>NUCLEOTIDE SEQUENCE</scope>
    <source>
        <strain evidence="5">Pa-2</strain>
    </source>
</reference>
<evidence type="ECO:0000313" key="1">
    <source>
        <dbReference type="EMBL" id="GFO51146.1"/>
    </source>
</evidence>
<proteinExistence type="predicted"/>
<dbReference type="Proteomes" id="UP001164042">
    <property type="component" value="Chromosome"/>
</dbReference>
<accession>A0A1I4G5S3</accession>
<gene>
    <name evidence="1" type="primary">yxbF_1</name>
    <name evidence="1" type="ORF">ikelab_04210</name>
    <name evidence="4" type="ORF">OF801_01190</name>
    <name evidence="5" type="ORF">PWF74_10485</name>
    <name evidence="2" type="ORF">QHR29_05270</name>
    <name evidence="3" type="ORF">SAMN05216438_10383</name>
</gene>
<evidence type="ECO:0000313" key="4">
    <source>
        <dbReference type="EMBL" id="UYT10583.1"/>
    </source>
</evidence>
<dbReference type="GeneID" id="61073037"/>
<evidence type="ECO:0000313" key="5">
    <source>
        <dbReference type="EMBL" id="WEA13892.1"/>
    </source>
</evidence>
<dbReference type="AlphaFoldDB" id="A0A1I4G5S3"/>